<comment type="caution">
    <text evidence="1">The sequence shown here is derived from an EMBL/GenBank/DDBJ whole genome shotgun (WGS) entry which is preliminary data.</text>
</comment>
<reference evidence="1 2" key="1">
    <citation type="journal article" date="2016" name="Nat. Commun.">
        <title>Thousands of microbial genomes shed light on interconnected biogeochemical processes in an aquifer system.</title>
        <authorList>
            <person name="Anantharaman K."/>
            <person name="Brown C.T."/>
            <person name="Hug L.A."/>
            <person name="Sharon I."/>
            <person name="Castelle C.J."/>
            <person name="Probst A.J."/>
            <person name="Thomas B.C."/>
            <person name="Singh A."/>
            <person name="Wilkins M.J."/>
            <person name="Karaoz U."/>
            <person name="Brodie E.L."/>
            <person name="Williams K.H."/>
            <person name="Hubbard S.S."/>
            <person name="Banfield J.F."/>
        </authorList>
    </citation>
    <scope>NUCLEOTIDE SEQUENCE [LARGE SCALE GENOMIC DNA]</scope>
</reference>
<evidence type="ECO:0000313" key="1">
    <source>
        <dbReference type="EMBL" id="OGZ09913.1"/>
    </source>
</evidence>
<protein>
    <recommendedName>
        <fullName evidence="3">Phage-Barnase-EndoU-ColicinE5/D-RelE like nuclease 3 domain-containing protein</fullName>
    </recommendedName>
</protein>
<gene>
    <name evidence="1" type="ORF">A3D65_00095</name>
</gene>
<dbReference type="Proteomes" id="UP000177996">
    <property type="component" value="Unassembled WGS sequence"/>
</dbReference>
<name>A0A1G2D8N4_9BACT</name>
<dbReference type="EMBL" id="MHLL01000014">
    <property type="protein sequence ID" value="OGZ09913.1"/>
    <property type="molecule type" value="Genomic_DNA"/>
</dbReference>
<sequence>MDVDPAYFKERKDKAKAIFDAEREIYCPYFQAKVVLNSDGFHHLQFSARREREKKSQLLKFSLLPLALDIIRKSGTIQEYRKMLTPVGKPSARDGAVPMKEVEYWGLVAIVREKNVKARVVLRKIGTGNVTFWSVMPDVKFKNGKQKLAPDGIEDE</sequence>
<accession>A0A1G2D8N4</accession>
<proteinExistence type="predicted"/>
<organism evidence="1 2">
    <name type="scientific">Candidatus Lloydbacteria bacterium RIFCSPHIGHO2_02_FULL_50_13</name>
    <dbReference type="NCBI Taxonomy" id="1798661"/>
    <lineage>
        <taxon>Bacteria</taxon>
        <taxon>Candidatus Lloydiibacteriota</taxon>
    </lineage>
</organism>
<evidence type="ECO:0000313" key="2">
    <source>
        <dbReference type="Proteomes" id="UP000177996"/>
    </source>
</evidence>
<evidence type="ECO:0008006" key="3">
    <source>
        <dbReference type="Google" id="ProtNLM"/>
    </source>
</evidence>
<dbReference type="AlphaFoldDB" id="A0A1G2D8N4"/>